<feature type="domain" description="PBP" evidence="6">
    <location>
        <begin position="40"/>
        <end position="281"/>
    </location>
</feature>
<protein>
    <recommendedName>
        <fullName evidence="4">Phosphate-binding protein</fullName>
    </recommendedName>
</protein>
<sequence length="295" mass="31512">MKVRYCSLLALALLALVSGCRRPSGSEGADGGTQDTSAPGLQGTVTVKGSDTMVLLGQRWAERFMKTHPEVKIQVTGGGSGTGLAALINGTTDIAMSSRPIKDAERQKVQQHHPSGPVELAVALDGITFYVHESNPVETLTIEQLKAIYLGDLTRWKDVGGNDAPIVVYSRENSSGTYVFVKDEVLGGEDFTPRALTLPGTAAVVNAVAQERNGIGYGGFAYARGVKELKVKKDAQSEAVAPSAQNIQNGTYPLSRRLFFYLPREASGTTQAFLDYILTPEGQEVATTVGYFPVK</sequence>
<feature type="compositionally biased region" description="Polar residues" evidence="5">
    <location>
        <begin position="33"/>
        <end position="42"/>
    </location>
</feature>
<feature type="chain" id="PRO_5044987486" description="Phosphate-binding protein" evidence="4">
    <location>
        <begin position="24"/>
        <end position="295"/>
    </location>
</feature>
<dbReference type="PROSITE" id="PS51257">
    <property type="entry name" value="PROKAR_LIPOPROTEIN"/>
    <property type="match status" value="1"/>
</dbReference>
<comment type="similarity">
    <text evidence="1 4">Belongs to the PstS family.</text>
</comment>
<keyword evidence="8" id="KW-1185">Reference proteome</keyword>
<evidence type="ECO:0000256" key="3">
    <source>
        <dbReference type="ARBA" id="ARBA00022729"/>
    </source>
</evidence>
<evidence type="ECO:0000259" key="6">
    <source>
        <dbReference type="Pfam" id="PF12849"/>
    </source>
</evidence>
<dbReference type="Pfam" id="PF12849">
    <property type="entry name" value="PBP_like_2"/>
    <property type="match status" value="1"/>
</dbReference>
<evidence type="ECO:0000313" key="8">
    <source>
        <dbReference type="Proteomes" id="UP001207654"/>
    </source>
</evidence>
<comment type="function">
    <text evidence="4">Involved in the system for phosphate transport across the cytoplasmic membrane.</text>
</comment>
<dbReference type="InterPro" id="IPR024370">
    <property type="entry name" value="PBP_domain"/>
</dbReference>
<gene>
    <name evidence="7" type="ORF">OV287_17510</name>
</gene>
<dbReference type="InterPro" id="IPR011862">
    <property type="entry name" value="Phos-bd"/>
</dbReference>
<evidence type="ECO:0000256" key="4">
    <source>
        <dbReference type="RuleBase" id="RU367119"/>
    </source>
</evidence>
<keyword evidence="3 4" id="KW-0732">Signal</keyword>
<evidence type="ECO:0000256" key="1">
    <source>
        <dbReference type="ARBA" id="ARBA00008725"/>
    </source>
</evidence>
<name>A0ABT4A3P8_9BACT</name>
<dbReference type="Gene3D" id="3.40.190.10">
    <property type="entry name" value="Periplasmic binding protein-like II"/>
    <property type="match status" value="2"/>
</dbReference>
<dbReference type="EMBL" id="JAPNKA010000001">
    <property type="protein sequence ID" value="MCY1076278.1"/>
    <property type="molecule type" value="Genomic_DNA"/>
</dbReference>
<keyword evidence="4" id="KW-0592">Phosphate transport</keyword>
<feature type="signal peptide" evidence="4">
    <location>
        <begin position="1"/>
        <end position="23"/>
    </location>
</feature>
<dbReference type="RefSeq" id="WP_267535176.1">
    <property type="nucleotide sequence ID" value="NZ_JAPNKA010000001.1"/>
</dbReference>
<organism evidence="7 8">
    <name type="scientific">Archangium lansingense</name>
    <dbReference type="NCBI Taxonomy" id="2995310"/>
    <lineage>
        <taxon>Bacteria</taxon>
        <taxon>Pseudomonadati</taxon>
        <taxon>Myxococcota</taxon>
        <taxon>Myxococcia</taxon>
        <taxon>Myxococcales</taxon>
        <taxon>Cystobacterineae</taxon>
        <taxon>Archangiaceae</taxon>
        <taxon>Archangium</taxon>
    </lineage>
</organism>
<dbReference type="Proteomes" id="UP001207654">
    <property type="component" value="Unassembled WGS sequence"/>
</dbReference>
<dbReference type="PANTHER" id="PTHR30570:SF1">
    <property type="entry name" value="PHOSPHATE-BINDING PROTEIN PSTS"/>
    <property type="match status" value="1"/>
</dbReference>
<evidence type="ECO:0000313" key="7">
    <source>
        <dbReference type="EMBL" id="MCY1076278.1"/>
    </source>
</evidence>
<keyword evidence="2 4" id="KW-0813">Transport</keyword>
<proteinExistence type="inferred from homology"/>
<dbReference type="CDD" id="cd13653">
    <property type="entry name" value="PBP2_phosphate_like_1"/>
    <property type="match status" value="1"/>
</dbReference>
<feature type="region of interest" description="Disordered" evidence="5">
    <location>
        <begin position="23"/>
        <end position="42"/>
    </location>
</feature>
<reference evidence="7 8" key="1">
    <citation type="submission" date="2022-11" db="EMBL/GenBank/DDBJ databases">
        <title>Minimal conservation of predation-associated metabolite biosynthetic gene clusters underscores biosynthetic potential of Myxococcota including descriptions for ten novel species: Archangium lansinium sp. nov., Myxococcus landrumus sp. nov., Nannocystis bai.</title>
        <authorList>
            <person name="Ahearne A."/>
            <person name="Stevens C."/>
            <person name="Phillips K."/>
        </authorList>
    </citation>
    <scope>NUCLEOTIDE SEQUENCE [LARGE SCALE GENOMIC DNA]</scope>
    <source>
        <strain evidence="7 8">MIWBW</strain>
    </source>
</reference>
<dbReference type="SUPFAM" id="SSF53850">
    <property type="entry name" value="Periplasmic binding protein-like II"/>
    <property type="match status" value="1"/>
</dbReference>
<dbReference type="NCBIfam" id="TIGR02136">
    <property type="entry name" value="ptsS_2"/>
    <property type="match status" value="1"/>
</dbReference>
<evidence type="ECO:0000256" key="5">
    <source>
        <dbReference type="SAM" id="MobiDB-lite"/>
    </source>
</evidence>
<accession>A0ABT4A3P8</accession>
<dbReference type="PANTHER" id="PTHR30570">
    <property type="entry name" value="PERIPLASMIC PHOSPHATE BINDING COMPONENT OF PHOSPHATE ABC TRANSPORTER"/>
    <property type="match status" value="1"/>
</dbReference>
<evidence type="ECO:0000256" key="2">
    <source>
        <dbReference type="ARBA" id="ARBA00022448"/>
    </source>
</evidence>
<dbReference type="InterPro" id="IPR050811">
    <property type="entry name" value="Phosphate_ABC_transporter"/>
</dbReference>
<comment type="caution">
    <text evidence="7">The sequence shown here is derived from an EMBL/GenBank/DDBJ whole genome shotgun (WGS) entry which is preliminary data.</text>
</comment>